<accession>A0A8S2YPM3</accession>
<dbReference type="EMBL" id="CAJOBJ010200439">
    <property type="protein sequence ID" value="CAF4981541.1"/>
    <property type="molecule type" value="Genomic_DNA"/>
</dbReference>
<proteinExistence type="predicted"/>
<organism evidence="2 5">
    <name type="scientific">Rotaria magnacalcarata</name>
    <dbReference type="NCBI Taxonomy" id="392030"/>
    <lineage>
        <taxon>Eukaryota</taxon>
        <taxon>Metazoa</taxon>
        <taxon>Spiralia</taxon>
        <taxon>Gnathifera</taxon>
        <taxon>Rotifera</taxon>
        <taxon>Eurotatoria</taxon>
        <taxon>Bdelloidea</taxon>
        <taxon>Philodinida</taxon>
        <taxon>Philodinidae</taxon>
        <taxon>Rotaria</taxon>
    </lineage>
</organism>
<dbReference type="EMBL" id="CAJOBH010133637">
    <property type="protein sequence ID" value="CAF4770868.1"/>
    <property type="molecule type" value="Genomic_DNA"/>
</dbReference>
<dbReference type="GO" id="GO:0016079">
    <property type="term" value="P:synaptic vesicle exocytosis"/>
    <property type="evidence" value="ECO:0007669"/>
    <property type="project" value="InterPro"/>
</dbReference>
<evidence type="ECO:0000313" key="5">
    <source>
        <dbReference type="Proteomes" id="UP000676336"/>
    </source>
</evidence>
<dbReference type="PANTHER" id="PTHR12166">
    <property type="entry name" value="CALCIUM-DEPENDENT SECRETION ACTIVATOR"/>
    <property type="match status" value="1"/>
</dbReference>
<dbReference type="Proteomes" id="UP000676336">
    <property type="component" value="Unassembled WGS sequence"/>
</dbReference>
<feature type="non-terminal residue" evidence="2">
    <location>
        <position position="62"/>
    </location>
</feature>
<dbReference type="PANTHER" id="PTHR12166:SF8">
    <property type="entry name" value="CALCIUM-DEPENDENT SECRETION ACTIVATOR"/>
    <property type="match status" value="1"/>
</dbReference>
<reference evidence="2" key="1">
    <citation type="submission" date="2021-02" db="EMBL/GenBank/DDBJ databases">
        <authorList>
            <person name="Nowell W R."/>
        </authorList>
    </citation>
    <scope>NUCLEOTIDE SEQUENCE</scope>
</reference>
<dbReference type="EMBL" id="CAJOBI010097910">
    <property type="protein sequence ID" value="CAF4573861.1"/>
    <property type="molecule type" value="Genomic_DNA"/>
</dbReference>
<sequence length="62" mass="6989">HFEIWIKKGGLIGGTSADYLLPSECCVMVNVILDCKVQALKLCALHSGDLHQYHTRIDEYLE</sequence>
<feature type="domain" description="MUN" evidence="1">
    <location>
        <begin position="2"/>
        <end position="62"/>
    </location>
</feature>
<dbReference type="Proteomes" id="UP000681720">
    <property type="component" value="Unassembled WGS sequence"/>
</dbReference>
<dbReference type="GO" id="GO:0098793">
    <property type="term" value="C:presynapse"/>
    <property type="evidence" value="ECO:0007669"/>
    <property type="project" value="GOC"/>
</dbReference>
<dbReference type="AlphaFoldDB" id="A0A8S2YPM3"/>
<evidence type="ECO:0000259" key="1">
    <source>
        <dbReference type="Pfam" id="PF06292"/>
    </source>
</evidence>
<name>A0A8S2YPM3_9BILA</name>
<dbReference type="GO" id="GO:1990504">
    <property type="term" value="P:dense core granule exocytosis"/>
    <property type="evidence" value="ECO:0007669"/>
    <property type="project" value="InterPro"/>
</dbReference>
<protein>
    <recommendedName>
        <fullName evidence="1">MUN domain-containing protein</fullName>
    </recommendedName>
</protein>
<dbReference type="Pfam" id="PF06292">
    <property type="entry name" value="MUN"/>
    <property type="match status" value="1"/>
</dbReference>
<feature type="non-terminal residue" evidence="2">
    <location>
        <position position="1"/>
    </location>
</feature>
<dbReference type="InterPro" id="IPR033227">
    <property type="entry name" value="CAPS"/>
</dbReference>
<evidence type="ECO:0000313" key="2">
    <source>
        <dbReference type="EMBL" id="CAF4573861.1"/>
    </source>
</evidence>
<evidence type="ECO:0000313" key="3">
    <source>
        <dbReference type="EMBL" id="CAF4770868.1"/>
    </source>
</evidence>
<comment type="caution">
    <text evidence="2">The sequence shown here is derived from an EMBL/GenBank/DDBJ whole genome shotgun (WGS) entry which is preliminary data.</text>
</comment>
<dbReference type="InterPro" id="IPR010439">
    <property type="entry name" value="MUN_dom"/>
</dbReference>
<gene>
    <name evidence="3" type="ORF">BYL167_LOCUS46907</name>
    <name evidence="4" type="ORF">GIL414_LOCUS56067</name>
    <name evidence="2" type="ORF">SMN809_LOCUS37982</name>
</gene>
<dbReference type="Proteomes" id="UP000681967">
    <property type="component" value="Unassembled WGS sequence"/>
</dbReference>
<evidence type="ECO:0000313" key="4">
    <source>
        <dbReference type="EMBL" id="CAF4981541.1"/>
    </source>
</evidence>